<comment type="similarity">
    <text evidence="2">Belongs to the protein kinase superfamily. Alpha-type protein kinase family. ALPK subfamily.</text>
</comment>
<dbReference type="SMART" id="SM00409">
    <property type="entry name" value="IG"/>
    <property type="match status" value="2"/>
</dbReference>
<evidence type="ECO:0000256" key="6">
    <source>
        <dbReference type="ARBA" id="ARBA00022679"/>
    </source>
</evidence>
<dbReference type="Gene3D" id="2.60.40.10">
    <property type="entry name" value="Immunoglobulins"/>
    <property type="match status" value="2"/>
</dbReference>
<keyword evidence="7" id="KW-0677">Repeat</keyword>
<dbReference type="PROSITE" id="PS51158">
    <property type="entry name" value="ALPHA_KINASE"/>
    <property type="match status" value="1"/>
</dbReference>
<sequence length="2136" mass="235326">MTDSELAPRSALCFLSTLPSQKVPEKSDLVLRCTISGQPKPEVTWYKNGHAISDSNIISNYEILENQYVHMLHLYSCTKNDAAAYQISAQNHFGMICCSAYIEVECFSENSHLNPHLREDAARGWKNKTEMCKKDNSHQINEKEQLFQEKGNVTEDTSTLSSSSFPRFRGSSLSQLQSNNDSMSYSPEKDAGIQSTIQAQEKCSNHNYIEENAFNLVFPKGRDEADRLEKCCTGLVHSKPSRLIDDCMASYGHNDEVLPSSHRDSKIQKYISFSMALPEETTSIYPENSSTTKQNVSPEISSEDSDTDFELCPEINLTWTEEFLDDDLEYLECSDVMTDYSNAIWQENLRGNDPVFLLERDDEETKFREGCLSGCEHSEMACQCQVSDNIVPMDTTIGFCGHHSKLQEVAGRSSSPTYKQSTLQPGMTLILGHPQDETSPLKDQERYKLPVASIANDSDQPGMKGENADSHQAGESLAIDSLMNMDKTPGEMMPQTYELGKPVTNQSVKNPAEKSVEGDLPWMKGSQKLVRVRRPGAKRKPRKLNTNLKENATDDTLNLPGPGEVRGLELHPGDTRESFHEEAEAIHLNSQFHGGEYAISTQAQQGAETLPTPTESLPTEGETKLKKKGKCTKGLLKTDQVVNQHAHPQVGREEISAEGITKSHLQGSSKPMRESESLWKACALSRAIINSRDTLQNISEGNGSLTQRTQLEGCSPGPQHRERQDQDSNIHQPGSPREDKSDEQISSEASHENALAHYQRVSDADLGEQESLYITLAEASYAVLTAAHSLSVPRDAEEPLVMAPLETGCDPKDLPSPMPCDDCLPQENCSMGSELVECHCETSDLCLLRDVTMEQFSGAQDADPPFPMCENREAGGADTTTYPMSIPTGNILEGAYEKDTKEKKIGNKNSIKEFTKILKTDQERLSPSNLVSAQIVSTENCLSQLQEAGNERLLFGTEDETETPSFCSMIAEYPEQKSNEMPTENIRGSQVPSDGEETFALGTVVKGHQVKYLAVSIAQNNHLEGAEESFPGAPAGTIDEQPAPAGSDWAANATEQLTLKDPLGTAAPLPHPQLLQREDFLSNSLGAIADGLTSESQGLENAVDKSWKEYCRGKVRDSEQNVKDIRLHQGSFSDDSLQDGFCTIPAAWGQSRLLPLEHSTENSEEERGNLGGPRVRVAMMSDERERQASQKVPSSLENLLEEANKNAVDGSWGDCQSGGRQKAPTLTDLVSEPSPPMQIVDLECRVSPVVLDNVCVISEERGADNAVQKLDTPEIGTLTRGNQSDSAIICFGGEIQEKKEVRNNIGFCIPSLQYLKESSILESSVDPVDEKETLTAVSLFKGALGVVSEVSGKKNNGHVSKAQEESQSIEVHPTLLTQFLTHPQIIESSVDSTDGAGVVEYVGTGNLVTSESTLGLIQEERSLNKEIFSQKLKVKPSLLQVPCHKEVEHLGSGIPRVGKERQSQEGMESDLGEPGHKAHDSTTECTSAPVVLSKSLGGLATDTSNERDTNSAISQTQDVPVNGLVELKHHEWIGAGSKEYKNTKNEYAKNLSPTLLSSSVPVGITLTSFLEGEAIHFAKDGKIKEPTTGEPKATNSLRSPIETLTFIPAECTSETRSKCQDEMPPNHCLKSSLPGTVQKAREEKNHCHMMLLKSKVPETVAPAAEEGNKKQEISGTGHLAEGVKKKILSRVAALKMRLEEKERARKNSIFSKKIPKLETLTQNEEKKDPKRTSWKREGKAPVLLKKIQAEMFPDHSGNIKLSCQFAEIHEDSTISWTKDSKLIARVQRSAGDNSTVSLAIVQASKKDQGLYYCCLRNSYGKVTAEFNLTSEVLGQLSSHQDMKEFEEIEFSQLIFREDFISDSYFGSSLHGQIATEELHFGEGVHRKAFRSKVMQGLTPVFSPGHACVLKVHNAIAYGTKNNDELVQKNYRLAAQECYVQNTARQYAKIYAAEAQPLEGFGEVPEIIPIFLIHRPKNNIPYATVEEELIGEFVKYSIRDGKEINFLRRESEAGQKCCTFQHWVYQKTSGSLLVTDMQGVGMKLTDVGIATLAKGYKGFKGNCSMTFIDQFKALHQCNKYCEMLGLKSLQTNNQKQRKPVIGRGKVQPPITPAKKAGANALAEKKTDSIAKSPASKE</sequence>
<feature type="compositionally biased region" description="Basic and acidic residues" evidence="17">
    <location>
        <begin position="1473"/>
        <end position="1482"/>
    </location>
</feature>
<dbReference type="EC" id="2.7.11.1" evidence="3"/>
<feature type="domain" description="Ig-like" evidence="18">
    <location>
        <begin position="1741"/>
        <end position="1829"/>
    </location>
</feature>
<feature type="compositionally biased region" description="Basic and acidic residues" evidence="17">
    <location>
        <begin position="133"/>
        <end position="147"/>
    </location>
</feature>
<dbReference type="RefSeq" id="XP_020850512.1">
    <property type="nucleotide sequence ID" value="XM_020994853.1"/>
</dbReference>
<feature type="region of interest" description="Disordered" evidence="17">
    <location>
        <begin position="552"/>
        <end position="571"/>
    </location>
</feature>
<dbReference type="PANTHER" id="PTHR47091:SF2">
    <property type="entry name" value="ALPHA-PROTEIN KINASE 2"/>
    <property type="match status" value="1"/>
</dbReference>
<feature type="region of interest" description="Disordered" evidence="17">
    <location>
        <begin position="1208"/>
        <end position="1234"/>
    </location>
</feature>
<dbReference type="Proteomes" id="UP000515140">
    <property type="component" value="Unplaced"/>
</dbReference>
<evidence type="ECO:0000256" key="15">
    <source>
        <dbReference type="ARBA" id="ARBA00073273"/>
    </source>
</evidence>
<organism evidence="20 21">
    <name type="scientific">Phascolarctos cinereus</name>
    <name type="common">Koala</name>
    <dbReference type="NCBI Taxonomy" id="38626"/>
    <lineage>
        <taxon>Eukaryota</taxon>
        <taxon>Metazoa</taxon>
        <taxon>Chordata</taxon>
        <taxon>Craniata</taxon>
        <taxon>Vertebrata</taxon>
        <taxon>Euteleostomi</taxon>
        <taxon>Mammalia</taxon>
        <taxon>Metatheria</taxon>
        <taxon>Diprotodontia</taxon>
        <taxon>Phascolarctidae</taxon>
        <taxon>Phascolarctos</taxon>
    </lineage>
</organism>
<dbReference type="InterPro" id="IPR003599">
    <property type="entry name" value="Ig_sub"/>
</dbReference>
<feature type="compositionally biased region" description="Low complexity" evidence="17">
    <location>
        <begin position="160"/>
        <end position="184"/>
    </location>
</feature>
<dbReference type="InterPro" id="IPR007110">
    <property type="entry name" value="Ig-like_dom"/>
</dbReference>
<evidence type="ECO:0000256" key="12">
    <source>
        <dbReference type="ARBA" id="ARBA00047899"/>
    </source>
</evidence>
<keyword evidence="4" id="KW-1003">Cell membrane</keyword>
<accession>A0A6P5KYM7</accession>
<evidence type="ECO:0000256" key="4">
    <source>
        <dbReference type="ARBA" id="ARBA00022475"/>
    </source>
</evidence>
<gene>
    <name evidence="21 22" type="primary">ALPK2</name>
</gene>
<evidence type="ECO:0000256" key="14">
    <source>
        <dbReference type="ARBA" id="ARBA00059647"/>
    </source>
</evidence>
<keyword evidence="11" id="KW-0393">Immunoglobulin domain</keyword>
<dbReference type="SMART" id="SM00811">
    <property type="entry name" value="Alpha_kinase"/>
    <property type="match status" value="1"/>
</dbReference>
<keyword evidence="10" id="KW-1015">Disulfide bond</keyword>
<dbReference type="Gene3D" id="3.20.200.10">
    <property type="entry name" value="MHCK/EF2 kinase"/>
    <property type="match status" value="1"/>
</dbReference>
<evidence type="ECO:0000256" key="5">
    <source>
        <dbReference type="ARBA" id="ARBA00022527"/>
    </source>
</evidence>
<evidence type="ECO:0000313" key="22">
    <source>
        <dbReference type="RefSeq" id="XP_020850522.1"/>
    </source>
</evidence>
<keyword evidence="5" id="KW-0723">Serine/threonine-protein kinase</keyword>
<feature type="compositionally biased region" description="Low complexity" evidence="17">
    <location>
        <begin position="608"/>
        <end position="620"/>
    </location>
</feature>
<evidence type="ECO:0000256" key="7">
    <source>
        <dbReference type="ARBA" id="ARBA00022737"/>
    </source>
</evidence>
<dbReference type="InterPro" id="IPR004166">
    <property type="entry name" value="a-kinase_dom"/>
</dbReference>
<evidence type="ECO:0000256" key="17">
    <source>
        <dbReference type="SAM" id="MobiDB-lite"/>
    </source>
</evidence>
<evidence type="ECO:0000256" key="13">
    <source>
        <dbReference type="ARBA" id="ARBA00048679"/>
    </source>
</evidence>
<evidence type="ECO:0000259" key="18">
    <source>
        <dbReference type="PROSITE" id="PS50835"/>
    </source>
</evidence>
<dbReference type="InterPro" id="IPR003598">
    <property type="entry name" value="Ig_sub2"/>
</dbReference>
<comment type="catalytic activity">
    <reaction evidence="13">
        <text>L-seryl-[protein] + ATP = O-phospho-L-seryl-[protein] + ADP + H(+)</text>
        <dbReference type="Rhea" id="RHEA:17989"/>
        <dbReference type="Rhea" id="RHEA-COMP:9863"/>
        <dbReference type="Rhea" id="RHEA-COMP:11604"/>
        <dbReference type="ChEBI" id="CHEBI:15378"/>
        <dbReference type="ChEBI" id="CHEBI:29999"/>
        <dbReference type="ChEBI" id="CHEBI:30616"/>
        <dbReference type="ChEBI" id="CHEBI:83421"/>
        <dbReference type="ChEBI" id="CHEBI:456216"/>
        <dbReference type="EC" id="2.7.11.1"/>
    </reaction>
</comment>
<dbReference type="FunFam" id="3.20.200.10:FF:000005">
    <property type="entry name" value="Alpha-protein kinase 2"/>
    <property type="match status" value="1"/>
</dbReference>
<evidence type="ECO:0000256" key="2">
    <source>
        <dbReference type="ARBA" id="ARBA00008651"/>
    </source>
</evidence>
<feature type="region of interest" description="Disordered" evidence="17">
    <location>
        <begin position="133"/>
        <end position="188"/>
    </location>
</feature>
<dbReference type="GO" id="GO:0016323">
    <property type="term" value="C:basolateral plasma membrane"/>
    <property type="evidence" value="ECO:0007669"/>
    <property type="project" value="UniProtKB-SubCell"/>
</dbReference>
<comment type="subcellular location">
    <subcellularLocation>
        <location evidence="1">Basolateral cell membrane</location>
    </subcellularLocation>
</comment>
<dbReference type="Pfam" id="PF07679">
    <property type="entry name" value="I-set"/>
    <property type="match status" value="2"/>
</dbReference>
<dbReference type="InterPro" id="IPR013783">
    <property type="entry name" value="Ig-like_fold"/>
</dbReference>
<keyword evidence="8 21" id="KW-0418">Kinase</keyword>
<dbReference type="GO" id="GO:0005524">
    <property type="term" value="F:ATP binding"/>
    <property type="evidence" value="ECO:0007669"/>
    <property type="project" value="InterPro"/>
</dbReference>
<evidence type="ECO:0000256" key="3">
    <source>
        <dbReference type="ARBA" id="ARBA00012513"/>
    </source>
</evidence>
<feature type="region of interest" description="Disordered" evidence="17">
    <location>
        <begin position="645"/>
        <end position="675"/>
    </location>
</feature>
<evidence type="ECO:0000256" key="10">
    <source>
        <dbReference type="ARBA" id="ARBA00023157"/>
    </source>
</evidence>
<dbReference type="SMART" id="SM00408">
    <property type="entry name" value="IGc2"/>
    <property type="match status" value="2"/>
</dbReference>
<feature type="compositionally biased region" description="Basic and acidic residues" evidence="17">
    <location>
        <begin position="2121"/>
        <end position="2136"/>
    </location>
</feature>
<feature type="region of interest" description="Disordered" evidence="17">
    <location>
        <begin position="699"/>
        <end position="750"/>
    </location>
</feature>
<dbReference type="PROSITE" id="PS50835">
    <property type="entry name" value="IG_LIKE"/>
    <property type="match status" value="2"/>
</dbReference>
<reference evidence="21 22" key="1">
    <citation type="submission" date="2025-04" db="UniProtKB">
        <authorList>
            <consortium name="RefSeq"/>
        </authorList>
    </citation>
    <scope>IDENTIFICATION</scope>
    <source>
        <tissue evidence="21 22">Spleen</tissue>
    </source>
</reference>
<dbReference type="InterPro" id="IPR036179">
    <property type="entry name" value="Ig-like_dom_sf"/>
</dbReference>
<dbReference type="CDD" id="cd16974">
    <property type="entry name" value="Alpha_kinase_ALPK2"/>
    <property type="match status" value="1"/>
</dbReference>
<feature type="region of interest" description="Disordered" evidence="17">
    <location>
        <begin position="1457"/>
        <end position="1484"/>
    </location>
</feature>
<evidence type="ECO:0000256" key="9">
    <source>
        <dbReference type="ARBA" id="ARBA00023136"/>
    </source>
</evidence>
<dbReference type="PANTHER" id="PTHR47091">
    <property type="entry name" value="ALPHA-PROTEIN KINASE 2-RELATED"/>
    <property type="match status" value="1"/>
</dbReference>
<keyword evidence="9" id="KW-0472">Membrane</keyword>
<evidence type="ECO:0000256" key="1">
    <source>
        <dbReference type="ARBA" id="ARBA00004187"/>
    </source>
</evidence>
<proteinExistence type="inferred from homology"/>
<evidence type="ECO:0000256" key="11">
    <source>
        <dbReference type="ARBA" id="ARBA00023319"/>
    </source>
</evidence>
<dbReference type="GeneID" id="110214131"/>
<evidence type="ECO:0000313" key="20">
    <source>
        <dbReference type="Proteomes" id="UP000515140"/>
    </source>
</evidence>
<dbReference type="CTD" id="115701"/>
<feature type="domain" description="Ig-like" evidence="18">
    <location>
        <begin position="8"/>
        <end position="88"/>
    </location>
</feature>
<feature type="region of interest" description="Disordered" evidence="17">
    <location>
        <begin position="2091"/>
        <end position="2136"/>
    </location>
</feature>
<dbReference type="GeneTree" id="ENSGT00940000160524"/>
<feature type="compositionally biased region" description="Polar residues" evidence="17">
    <location>
        <begin position="699"/>
        <end position="712"/>
    </location>
</feature>
<keyword evidence="6" id="KW-0808">Transferase</keyword>
<evidence type="ECO:0000313" key="21">
    <source>
        <dbReference type="RefSeq" id="XP_020850512.1"/>
    </source>
</evidence>
<dbReference type="InterPro" id="IPR013098">
    <property type="entry name" value="Ig_I-set"/>
</dbReference>
<dbReference type="InterPro" id="IPR011009">
    <property type="entry name" value="Kinase-like_dom_sf"/>
</dbReference>
<comment type="catalytic activity">
    <reaction evidence="12">
        <text>L-threonyl-[protein] + ATP = O-phospho-L-threonyl-[protein] + ADP + H(+)</text>
        <dbReference type="Rhea" id="RHEA:46608"/>
        <dbReference type="Rhea" id="RHEA-COMP:11060"/>
        <dbReference type="Rhea" id="RHEA-COMP:11605"/>
        <dbReference type="ChEBI" id="CHEBI:15378"/>
        <dbReference type="ChEBI" id="CHEBI:30013"/>
        <dbReference type="ChEBI" id="CHEBI:30616"/>
        <dbReference type="ChEBI" id="CHEBI:61977"/>
        <dbReference type="ChEBI" id="CHEBI:456216"/>
        <dbReference type="EC" id="2.7.11.1"/>
    </reaction>
</comment>
<dbReference type="KEGG" id="pcw:110214131"/>
<keyword evidence="20" id="KW-1185">Reference proteome</keyword>
<feature type="region of interest" description="Disordered" evidence="17">
    <location>
        <begin position="285"/>
        <end position="307"/>
    </location>
</feature>
<dbReference type="FunFam" id="2.60.40.10:FF:000032">
    <property type="entry name" value="palladin isoform X1"/>
    <property type="match status" value="1"/>
</dbReference>
<protein>
    <recommendedName>
        <fullName evidence="15">Alpha-protein kinase 2</fullName>
        <ecNumber evidence="3">2.7.11.1</ecNumber>
    </recommendedName>
    <alternativeName>
        <fullName evidence="16">Heart alpha-protein kinase</fullName>
    </alternativeName>
</protein>
<feature type="compositionally biased region" description="Basic and acidic residues" evidence="17">
    <location>
        <begin position="719"/>
        <end position="728"/>
    </location>
</feature>
<dbReference type="RefSeq" id="XP_020850522.1">
    <property type="nucleotide sequence ID" value="XM_020994863.1"/>
</dbReference>
<comment type="function">
    <text evidence="14">Protein kinase that recognizes phosphorylation sites in which the surrounding peptides have an alpha-helical conformation. Regulates cardiac development and cardiomyocyte differentiation by negatively regulating Wnt/beta-catenin signaling.</text>
</comment>
<feature type="domain" description="Alpha-type protein kinase" evidence="19">
    <location>
        <begin position="1856"/>
        <end position="2088"/>
    </location>
</feature>
<dbReference type="GO" id="GO:0004674">
    <property type="term" value="F:protein serine/threonine kinase activity"/>
    <property type="evidence" value="ECO:0007669"/>
    <property type="project" value="UniProtKB-KW"/>
</dbReference>
<dbReference type="SUPFAM" id="SSF48726">
    <property type="entry name" value="Immunoglobulin"/>
    <property type="match status" value="2"/>
</dbReference>
<dbReference type="Pfam" id="PF02816">
    <property type="entry name" value="Alpha_kinase"/>
    <property type="match status" value="1"/>
</dbReference>
<feature type="region of interest" description="Disordered" evidence="17">
    <location>
        <begin position="604"/>
        <end position="630"/>
    </location>
</feature>
<feature type="compositionally biased region" description="Polar residues" evidence="17">
    <location>
        <begin position="285"/>
        <end position="300"/>
    </location>
</feature>
<evidence type="ECO:0000256" key="8">
    <source>
        <dbReference type="ARBA" id="ARBA00022777"/>
    </source>
</evidence>
<evidence type="ECO:0000256" key="16">
    <source>
        <dbReference type="ARBA" id="ARBA00080408"/>
    </source>
</evidence>
<name>A0A6P5KYM7_PHACI</name>
<dbReference type="SUPFAM" id="SSF56112">
    <property type="entry name" value="Protein kinase-like (PK-like)"/>
    <property type="match status" value="1"/>
</dbReference>
<evidence type="ECO:0000259" key="19">
    <source>
        <dbReference type="PROSITE" id="PS51158"/>
    </source>
</evidence>